<dbReference type="RefSeq" id="WP_284680257.1">
    <property type="nucleotide sequence ID" value="NZ_CP060096.1"/>
</dbReference>
<dbReference type="Gene3D" id="3.30.420.480">
    <property type="entry name" value="Domain of unknown function (DUF4445)"/>
    <property type="match status" value="1"/>
</dbReference>
<gene>
    <name evidence="4" type="ORF">ACETAC_01110</name>
</gene>
<organism evidence="4 5">
    <name type="scientific">Aceticella autotrophica</name>
    <dbReference type="NCBI Taxonomy" id="2755338"/>
    <lineage>
        <taxon>Bacteria</taxon>
        <taxon>Bacillati</taxon>
        <taxon>Bacillota</taxon>
        <taxon>Clostridia</taxon>
        <taxon>Thermoanaerobacterales</taxon>
        <taxon>Thermoanaerobacteraceae</taxon>
        <taxon>Aceticella</taxon>
    </lineage>
</organism>
<dbReference type="PANTHER" id="PTHR42895">
    <property type="entry name" value="IRON-SULFUR CLUSTER-BINDING PROTEIN-RELATED"/>
    <property type="match status" value="1"/>
</dbReference>
<feature type="domain" description="RACo-like middle region" evidence="3">
    <location>
        <begin position="84"/>
        <end position="242"/>
    </location>
</feature>
<dbReference type="InterPro" id="IPR027980">
    <property type="entry name" value="RACo_C"/>
</dbReference>
<dbReference type="InterPro" id="IPR052911">
    <property type="entry name" value="Corrinoid_activation_enz"/>
</dbReference>
<dbReference type="Proteomes" id="UP000671913">
    <property type="component" value="Chromosome"/>
</dbReference>
<dbReference type="InterPro" id="IPR041414">
    <property type="entry name" value="Raco-like_middle"/>
</dbReference>
<dbReference type="Gene3D" id="3.10.20.880">
    <property type="match status" value="1"/>
</dbReference>
<name>A0A975AW57_9THEO</name>
<dbReference type="AlphaFoldDB" id="A0A975AW57"/>
<dbReference type="InterPro" id="IPR042259">
    <property type="entry name" value="Raco-like_middle_sf"/>
</dbReference>
<reference evidence="4" key="1">
    <citation type="submission" date="2020-08" db="EMBL/GenBank/DDBJ databases">
        <title>Genomic insights into the carbon and energy metabolism of the first obligate autotrophic acetogenic bacterium Aceticella autotrophica gen. nov., sp. nov.</title>
        <authorList>
            <person name="Toshchakov S.V."/>
            <person name="Elcheninov A.G."/>
            <person name="Kublanov I.V."/>
            <person name="Frolov E.N."/>
            <person name="Lebedinsky A.V."/>
        </authorList>
    </citation>
    <scope>NUCLEOTIDE SEQUENCE</scope>
    <source>
        <strain evidence="4">3443-3Ac</strain>
    </source>
</reference>
<protein>
    <submittedName>
        <fullName evidence="4">DUF4445 domain-containing protein</fullName>
    </submittedName>
</protein>
<dbReference type="Pfam" id="PF17651">
    <property type="entry name" value="Raco_middle"/>
    <property type="match status" value="1"/>
</dbReference>
<dbReference type="InterPro" id="IPR040506">
    <property type="entry name" value="RACo_linker"/>
</dbReference>
<accession>A0A975AW57</accession>
<keyword evidence="5" id="KW-1185">Reference proteome</keyword>
<evidence type="ECO:0000313" key="5">
    <source>
        <dbReference type="Proteomes" id="UP000671913"/>
    </source>
</evidence>
<evidence type="ECO:0000259" key="2">
    <source>
        <dbReference type="Pfam" id="PF17650"/>
    </source>
</evidence>
<dbReference type="Pfam" id="PF17650">
    <property type="entry name" value="RACo_linker"/>
    <property type="match status" value="1"/>
</dbReference>
<evidence type="ECO:0000259" key="3">
    <source>
        <dbReference type="Pfam" id="PF17651"/>
    </source>
</evidence>
<feature type="domain" description="RACo C-terminal" evidence="1">
    <location>
        <begin position="246"/>
        <end position="283"/>
    </location>
</feature>
<evidence type="ECO:0000313" key="4">
    <source>
        <dbReference type="EMBL" id="QSZ27554.1"/>
    </source>
</evidence>
<evidence type="ECO:0000259" key="1">
    <source>
        <dbReference type="Pfam" id="PF14574"/>
    </source>
</evidence>
<dbReference type="EMBL" id="CP060096">
    <property type="protein sequence ID" value="QSZ27554.1"/>
    <property type="molecule type" value="Genomic_DNA"/>
</dbReference>
<dbReference type="KEGG" id="aaut:ACETAC_01110"/>
<dbReference type="Pfam" id="PF14574">
    <property type="entry name" value="RACo_C_ter"/>
    <property type="match status" value="1"/>
</dbReference>
<sequence>MEKVFFKKYLEVKMPGSGDNTGYVDRLKEKLENLLNGSVEISFNLYEKIYKEFEKGKGKLTCSLMYDAGYHLLWVQAGDVKDCYGIAIDIGSTTISGELVDLNSGKTVDSATCTNSQVKIGEDVLQRVFYAFKKEGRDELQKLVIQDILFIINRFSERIDMENLLGISIGANTIMVHLFLNLPVETISTVPKTPIVNAPGFIKACEIGINTNRFARVYILPSIGSYVGGDVIGGILVSEMWKKDNISFFIDIGTNGEMVLGNKDWILCASGAAGPAFEGVSIEKALFLSHTYLSLYPTVAKRLDSKD</sequence>
<feature type="domain" description="RACo linker region" evidence="2">
    <location>
        <begin position="4"/>
        <end position="80"/>
    </location>
</feature>
<proteinExistence type="predicted"/>
<dbReference type="PANTHER" id="PTHR42895:SF2">
    <property type="entry name" value="IRON-SULFUR CLUSTER PROTEIN"/>
    <property type="match status" value="1"/>
</dbReference>